<evidence type="ECO:0000256" key="7">
    <source>
        <dbReference type="SAM" id="SignalP"/>
    </source>
</evidence>
<feature type="signal peptide" evidence="7">
    <location>
        <begin position="1"/>
        <end position="24"/>
    </location>
</feature>
<keyword evidence="2 7" id="KW-0732">Signal</keyword>
<keyword evidence="3 5" id="KW-1015">Disulfide bond</keyword>
<evidence type="ECO:0000313" key="9">
    <source>
        <dbReference type="EMBL" id="AOE51016.1"/>
    </source>
</evidence>
<feature type="domain" description="DSBA-like thioredoxin" evidence="8">
    <location>
        <begin position="90"/>
        <end position="178"/>
    </location>
</feature>
<dbReference type="PANTHER" id="PTHR35891:SF2">
    <property type="entry name" value="THIOL:DISULFIDE INTERCHANGE PROTEIN DSBA"/>
    <property type="match status" value="1"/>
</dbReference>
<evidence type="ECO:0000313" key="10">
    <source>
        <dbReference type="Proteomes" id="UP000094147"/>
    </source>
</evidence>
<dbReference type="AlphaFoldDB" id="A0A1B3BDW3"/>
<dbReference type="OrthoDB" id="9784896at2"/>
<accession>A0A1B3BDW3</accession>
<feature type="disulfide bond" description="Redox-active" evidence="6">
    <location>
        <begin position="54"/>
        <end position="57"/>
    </location>
</feature>
<dbReference type="RefSeq" id="WP_068994148.1">
    <property type="nucleotide sequence ID" value="NZ_CP012418.1"/>
</dbReference>
<dbReference type="InterPro" id="IPR001853">
    <property type="entry name" value="DSBA-like_thioredoxin_dom"/>
</dbReference>
<protein>
    <recommendedName>
        <fullName evidence="5">Thiol:disulfide interchange protein</fullName>
    </recommendedName>
</protein>
<evidence type="ECO:0000256" key="4">
    <source>
        <dbReference type="ARBA" id="ARBA00023284"/>
    </source>
</evidence>
<gene>
    <name evidence="9" type="ORF">KS2013_2312</name>
</gene>
<evidence type="ECO:0000256" key="1">
    <source>
        <dbReference type="ARBA" id="ARBA00005791"/>
    </source>
</evidence>
<dbReference type="InterPro" id="IPR023205">
    <property type="entry name" value="DsbA/DsbL"/>
</dbReference>
<evidence type="ECO:0000259" key="8">
    <source>
        <dbReference type="Pfam" id="PF01323"/>
    </source>
</evidence>
<keyword evidence="4" id="KW-0676">Redox-active center</keyword>
<dbReference type="InterPro" id="IPR036249">
    <property type="entry name" value="Thioredoxin-like_sf"/>
</dbReference>
<dbReference type="InterPro" id="IPR050824">
    <property type="entry name" value="Thiol_disulfide_DsbA"/>
</dbReference>
<dbReference type="Gene3D" id="3.40.30.10">
    <property type="entry name" value="Glutaredoxin"/>
    <property type="match status" value="1"/>
</dbReference>
<dbReference type="EMBL" id="CP012418">
    <property type="protein sequence ID" value="AOE51016.1"/>
    <property type="molecule type" value="Genomic_DNA"/>
</dbReference>
<comment type="similarity">
    <text evidence="1">Belongs to the thioredoxin family. DsbA subfamily.</text>
</comment>
<evidence type="ECO:0000256" key="6">
    <source>
        <dbReference type="PIRSR" id="PIRSR001488-1"/>
    </source>
</evidence>
<dbReference type="KEGG" id="ksd:KS2013_2312"/>
<dbReference type="STRING" id="1144748.KS2013_2312"/>
<sequence length="197" mass="22592" precursor="true">MKVKNILLMAAVTLLSLAWNTGNAEVKEGKDYSVLSGKKASSKPHVYEFFSYHCGHCYNVEPVLQKWKKNEKPEEVKFEQVPVFIEHMIYAYYTAEALGIKEEAHQAFFYKWHVEKQPIKDKAALIPIFEELGVKEADFEKAYNSFGVANKVQYANKLARDFKVTSTPTLMVNKKYKVESLQNLSELLGPFALENTK</sequence>
<dbReference type="Proteomes" id="UP000094147">
    <property type="component" value="Chromosome"/>
</dbReference>
<dbReference type="Pfam" id="PF01323">
    <property type="entry name" value="DSBA"/>
    <property type="match status" value="1"/>
</dbReference>
<dbReference type="PANTHER" id="PTHR35891">
    <property type="entry name" value="THIOL:DISULFIDE INTERCHANGE PROTEIN DSBA"/>
    <property type="match status" value="1"/>
</dbReference>
<dbReference type="PIRSF" id="PIRSF001488">
    <property type="entry name" value="Tdi_protein"/>
    <property type="match status" value="1"/>
</dbReference>
<keyword evidence="5" id="KW-0574">Periplasm</keyword>
<dbReference type="GO" id="GO:0042597">
    <property type="term" value="C:periplasmic space"/>
    <property type="evidence" value="ECO:0007669"/>
    <property type="project" value="UniProtKB-SubCell"/>
</dbReference>
<comment type="subcellular location">
    <subcellularLocation>
        <location evidence="5">Periplasm</location>
    </subcellularLocation>
</comment>
<name>A0A1B3BDW3_9GAMM</name>
<evidence type="ECO:0000256" key="3">
    <source>
        <dbReference type="ARBA" id="ARBA00023157"/>
    </source>
</evidence>
<organism evidence="9 10">
    <name type="scientific">Kangiella sediminilitoris</name>
    <dbReference type="NCBI Taxonomy" id="1144748"/>
    <lineage>
        <taxon>Bacteria</taxon>
        <taxon>Pseudomonadati</taxon>
        <taxon>Pseudomonadota</taxon>
        <taxon>Gammaproteobacteria</taxon>
        <taxon>Kangiellales</taxon>
        <taxon>Kangiellaceae</taxon>
        <taxon>Kangiella</taxon>
    </lineage>
</organism>
<reference evidence="10" key="1">
    <citation type="submission" date="2015-08" db="EMBL/GenBank/DDBJ databases">
        <authorList>
            <person name="Kim K.M."/>
        </authorList>
    </citation>
    <scope>NUCLEOTIDE SEQUENCE [LARGE SCALE GENOMIC DNA]</scope>
    <source>
        <strain evidence="10">KCTC 23892</strain>
    </source>
</reference>
<dbReference type="GO" id="GO:0016491">
    <property type="term" value="F:oxidoreductase activity"/>
    <property type="evidence" value="ECO:0007669"/>
    <property type="project" value="InterPro"/>
</dbReference>
<dbReference type="SUPFAM" id="SSF52833">
    <property type="entry name" value="Thioredoxin-like"/>
    <property type="match status" value="1"/>
</dbReference>
<evidence type="ECO:0000256" key="5">
    <source>
        <dbReference type="PIRNR" id="PIRNR001488"/>
    </source>
</evidence>
<proteinExistence type="inferred from homology"/>
<keyword evidence="10" id="KW-1185">Reference proteome</keyword>
<evidence type="ECO:0000256" key="2">
    <source>
        <dbReference type="ARBA" id="ARBA00022729"/>
    </source>
</evidence>
<feature type="chain" id="PRO_5008544223" description="Thiol:disulfide interchange protein" evidence="7">
    <location>
        <begin position="25"/>
        <end position="197"/>
    </location>
</feature>
<dbReference type="CDD" id="cd03019">
    <property type="entry name" value="DsbA_DsbA"/>
    <property type="match status" value="1"/>
</dbReference>